<keyword evidence="1" id="KW-0547">Nucleotide-binding</keyword>
<reference evidence="1 2" key="1">
    <citation type="submission" date="2024-06" db="EMBL/GenBank/DDBJ databases">
        <title>The Natural Products Discovery Center: Release of the First 8490 Sequenced Strains for Exploring Actinobacteria Biosynthetic Diversity.</title>
        <authorList>
            <person name="Kalkreuter E."/>
            <person name="Kautsar S.A."/>
            <person name="Yang D."/>
            <person name="Bader C.D."/>
            <person name="Teijaro C.N."/>
            <person name="Fluegel L."/>
            <person name="Davis C.M."/>
            <person name="Simpson J.R."/>
            <person name="Lauterbach L."/>
            <person name="Steele A.D."/>
            <person name="Gui C."/>
            <person name="Meng S."/>
            <person name="Li G."/>
            <person name="Viehrig K."/>
            <person name="Ye F."/>
            <person name="Su P."/>
            <person name="Kiefer A.F."/>
            <person name="Nichols A."/>
            <person name="Cepeda A.J."/>
            <person name="Yan W."/>
            <person name="Fan B."/>
            <person name="Jiang Y."/>
            <person name="Adhikari A."/>
            <person name="Zheng C.-J."/>
            <person name="Schuster L."/>
            <person name="Cowan T.M."/>
            <person name="Smanski M.J."/>
            <person name="Chevrette M.G."/>
            <person name="De Carvalho L.P.S."/>
            <person name="Shen B."/>
        </authorList>
    </citation>
    <scope>NUCLEOTIDE SEQUENCE [LARGE SCALE GENOMIC DNA]</scope>
    <source>
        <strain evidence="1 2">NPDC000634</strain>
    </source>
</reference>
<evidence type="ECO:0000313" key="1">
    <source>
        <dbReference type="EMBL" id="MER6978447.1"/>
    </source>
</evidence>
<dbReference type="EMBL" id="JBEPCU010000235">
    <property type="protein sequence ID" value="MER6978447.1"/>
    <property type="molecule type" value="Genomic_DNA"/>
</dbReference>
<evidence type="ECO:0000313" key="2">
    <source>
        <dbReference type="Proteomes" id="UP001458415"/>
    </source>
</evidence>
<protein>
    <submittedName>
        <fullName evidence="1">ABC transporter ATP-binding protein</fullName>
    </submittedName>
</protein>
<accession>A0ABV1W2N1</accession>
<keyword evidence="2" id="KW-1185">Reference proteome</keyword>
<proteinExistence type="predicted"/>
<name>A0ABV1W2N1_9ACTN</name>
<dbReference type="GO" id="GO:0005524">
    <property type="term" value="F:ATP binding"/>
    <property type="evidence" value="ECO:0007669"/>
    <property type="project" value="UniProtKB-KW"/>
</dbReference>
<comment type="caution">
    <text evidence="1">The sequence shown here is derived from an EMBL/GenBank/DDBJ whole genome shotgun (WGS) entry which is preliminary data.</text>
</comment>
<sequence>EAGGDTVQVATQDPARLRDVLAGPGVDVTGRIGSEELRVTGLTAREIGLKAAEHGIALFELSTRQVSLEEAFMDLTRDAVEYHGSAPGTETVESLGRPA</sequence>
<organism evidence="1 2">
    <name type="scientific">Streptomyces carpinensis</name>
    <dbReference type="NCBI Taxonomy" id="66369"/>
    <lineage>
        <taxon>Bacteria</taxon>
        <taxon>Bacillati</taxon>
        <taxon>Actinomycetota</taxon>
        <taxon>Actinomycetes</taxon>
        <taxon>Kitasatosporales</taxon>
        <taxon>Streptomycetaceae</taxon>
        <taxon>Streptomyces</taxon>
    </lineage>
</organism>
<keyword evidence="1" id="KW-0067">ATP-binding</keyword>
<feature type="non-terminal residue" evidence="1">
    <location>
        <position position="1"/>
    </location>
</feature>
<gene>
    <name evidence="1" type="ORF">ABT317_15885</name>
</gene>
<dbReference type="Proteomes" id="UP001458415">
    <property type="component" value="Unassembled WGS sequence"/>
</dbReference>